<sequence>MGLDTNYHVTGESPIEAFVYTLANLDPQTGVLSSATNTGNNYTEYFLREITWFDKWQAMQNVYGQAYPSFLDPNSPQISDHFGPNLIPGDRNFEYSASSPYLYYTLLFPFNQNKGQDRNVVRQALKVENCIP</sequence>
<evidence type="ECO:0000313" key="1">
    <source>
        <dbReference type="EMBL" id="AUH71289.1"/>
    </source>
</evidence>
<dbReference type="Proteomes" id="UP000234343">
    <property type="component" value="Chromosome"/>
</dbReference>
<proteinExistence type="predicted"/>
<accession>A0A2H5FIA9</accession>
<gene>
    <name evidence="1" type="ORF">CAB17_03840</name>
</gene>
<dbReference type="EMBL" id="CP025491">
    <property type="protein sequence ID" value="AUH71289.1"/>
    <property type="molecule type" value="Genomic_DNA"/>
</dbReference>
<dbReference type="AlphaFoldDB" id="A0A2H5FIA9"/>
<dbReference type="KEGG" id="lsh:CAB17_03840"/>
<keyword evidence="2" id="KW-1185">Reference proteome</keyword>
<dbReference type="RefSeq" id="WP_101899041.1">
    <property type="nucleotide sequence ID" value="NZ_CP025491.2"/>
</dbReference>
<protein>
    <submittedName>
        <fullName evidence="1">Uncharacterized protein</fullName>
    </submittedName>
</protein>
<name>A0A2H5FIA9_9GAMM</name>
<reference evidence="1 2" key="1">
    <citation type="submission" date="2017-12" db="EMBL/GenBank/DDBJ databases">
        <title>Legionella sainthelensi LA01-117, whole genome sequence of a clinical isolate from New Zealand.</title>
        <authorList>
            <person name="Cree S.L."/>
            <person name="Slow S."/>
            <person name="Kennedy M.A."/>
            <person name="Murdoch D.R."/>
            <person name="Biggs P.J."/>
            <person name="Anderson T."/>
        </authorList>
    </citation>
    <scope>NUCLEOTIDE SEQUENCE [LARGE SCALE GENOMIC DNA]</scope>
    <source>
        <strain evidence="1 2">LA01-117</strain>
    </source>
</reference>
<organism evidence="1 2">
    <name type="scientific">Legionella sainthelensi</name>
    <dbReference type="NCBI Taxonomy" id="28087"/>
    <lineage>
        <taxon>Bacteria</taxon>
        <taxon>Pseudomonadati</taxon>
        <taxon>Pseudomonadota</taxon>
        <taxon>Gammaproteobacteria</taxon>
        <taxon>Legionellales</taxon>
        <taxon>Legionellaceae</taxon>
        <taxon>Legionella</taxon>
    </lineage>
</organism>
<evidence type="ECO:0000313" key="2">
    <source>
        <dbReference type="Proteomes" id="UP000234343"/>
    </source>
</evidence>